<keyword evidence="2" id="KW-1185">Reference proteome</keyword>
<organism evidence="1 2">
    <name type="scientific">Midichloria mitochondrii (strain IricVA)</name>
    <dbReference type="NCBI Taxonomy" id="696127"/>
    <lineage>
        <taxon>Bacteria</taxon>
        <taxon>Pseudomonadati</taxon>
        <taxon>Pseudomonadota</taxon>
        <taxon>Alphaproteobacteria</taxon>
        <taxon>Rickettsiales</taxon>
        <taxon>Candidatus Midichloriaceae</taxon>
        <taxon>Candidatus Midichloria</taxon>
    </lineage>
</organism>
<sequence length="38" mass="4211">MPWCWICQISFNCPMAVSINPRPARSSCLKAASGFCFS</sequence>
<name>F7XTY7_MIDMI</name>
<evidence type="ECO:0000313" key="2">
    <source>
        <dbReference type="Proteomes" id="UP000006639"/>
    </source>
</evidence>
<gene>
    <name evidence="1" type="ordered locus">midi_01069</name>
</gene>
<dbReference type="AlphaFoldDB" id="F7XTY7"/>
<reference evidence="1 2" key="1">
    <citation type="journal article" date="2011" name="Mol. Biol. Evol.">
        <title>Phylogenomic evidence for the presence of a flagellum and cbb3 oxidase in the free-living mitochondrial ancestor.</title>
        <authorList>
            <person name="Sassera D."/>
            <person name="Lo N."/>
            <person name="Epis S."/>
            <person name="D'Auria G."/>
            <person name="Montagna M."/>
            <person name="Comandatore F."/>
            <person name="Horner D."/>
            <person name="Pereto J."/>
            <person name="Luciano A.M."/>
            <person name="Franciosi F."/>
            <person name="Ferri E."/>
            <person name="Crotti E."/>
            <person name="Bazzocchi C."/>
            <person name="Daffonchio D."/>
            <person name="Sacchi L."/>
            <person name="Moya A."/>
            <person name="Latorre A."/>
            <person name="Bandi C."/>
        </authorList>
    </citation>
    <scope>NUCLEOTIDE SEQUENCE [LARGE SCALE GENOMIC DNA]</scope>
    <source>
        <strain evidence="1 2">IricVA</strain>
    </source>
</reference>
<proteinExistence type="predicted"/>
<dbReference type="KEGG" id="mmn:midi_01069"/>
<dbReference type="HOGENOM" id="CLU_3330248_0_0_5"/>
<dbReference type="EMBL" id="CP002130">
    <property type="protein sequence ID" value="AEI89346.1"/>
    <property type="molecule type" value="Genomic_DNA"/>
</dbReference>
<accession>F7XTY7</accession>
<protein>
    <submittedName>
        <fullName evidence="1">Uncharacterized protein</fullName>
    </submittedName>
</protein>
<dbReference type="Proteomes" id="UP000006639">
    <property type="component" value="Chromosome"/>
</dbReference>
<evidence type="ECO:0000313" key="1">
    <source>
        <dbReference type="EMBL" id="AEI89346.1"/>
    </source>
</evidence>